<evidence type="ECO:0000313" key="3">
    <source>
        <dbReference type="Proteomes" id="UP001500657"/>
    </source>
</evidence>
<dbReference type="RefSeq" id="WP_343883381.1">
    <property type="nucleotide sequence ID" value="NZ_BAAAFO010000004.1"/>
</dbReference>
<dbReference type="PANTHER" id="PTHR34408:SF1">
    <property type="entry name" value="GLYCOSYL HYDROLASE FAMILY 19 DOMAIN-CONTAINING PROTEIN HI_1415"/>
    <property type="match status" value="1"/>
</dbReference>
<protein>
    <submittedName>
        <fullName evidence="2">Glycoside hydrolase family 19 protein</fullName>
    </submittedName>
</protein>
<organism evidence="2 3">
    <name type="scientific">Rhodanobacter caeni</name>
    <dbReference type="NCBI Taxonomy" id="657654"/>
    <lineage>
        <taxon>Bacteria</taxon>
        <taxon>Pseudomonadati</taxon>
        <taxon>Pseudomonadota</taxon>
        <taxon>Gammaproteobacteria</taxon>
        <taxon>Lysobacterales</taxon>
        <taxon>Rhodanobacteraceae</taxon>
        <taxon>Rhodanobacter</taxon>
    </lineage>
</organism>
<dbReference type="Pfam" id="PF00182">
    <property type="entry name" value="Glyco_hydro_19"/>
    <property type="match status" value="1"/>
</dbReference>
<dbReference type="InterPro" id="IPR023346">
    <property type="entry name" value="Lysozyme-like_dom_sf"/>
</dbReference>
<proteinExistence type="predicted"/>
<dbReference type="Gene3D" id="1.10.530.10">
    <property type="match status" value="1"/>
</dbReference>
<evidence type="ECO:0000259" key="1">
    <source>
        <dbReference type="Pfam" id="PF00182"/>
    </source>
</evidence>
<dbReference type="PANTHER" id="PTHR34408">
    <property type="entry name" value="FAMILY PROTEIN, PUTATIVE-RELATED"/>
    <property type="match status" value="1"/>
</dbReference>
<gene>
    <name evidence="2" type="ORF">GCM10009126_27700</name>
</gene>
<feature type="domain" description="Glycoside hydrolase family 19 catalytic" evidence="1">
    <location>
        <begin position="40"/>
        <end position="133"/>
    </location>
</feature>
<dbReference type="SUPFAM" id="SSF53955">
    <property type="entry name" value="Lysozyme-like"/>
    <property type="match status" value="1"/>
</dbReference>
<comment type="caution">
    <text evidence="2">The sequence shown here is derived from an EMBL/GenBank/DDBJ whole genome shotgun (WGS) entry which is preliminary data.</text>
</comment>
<accession>A0ABN0UT42</accession>
<dbReference type="InterPro" id="IPR052354">
    <property type="entry name" value="Cell_Wall_Dynamics_Protein"/>
</dbReference>
<dbReference type="EMBL" id="BAAAFO010000004">
    <property type="protein sequence ID" value="GAA0260701.1"/>
    <property type="molecule type" value="Genomic_DNA"/>
</dbReference>
<keyword evidence="2" id="KW-0378">Hydrolase</keyword>
<reference evidence="2 3" key="1">
    <citation type="journal article" date="2019" name="Int. J. Syst. Evol. Microbiol.">
        <title>The Global Catalogue of Microorganisms (GCM) 10K type strain sequencing project: providing services to taxonomists for standard genome sequencing and annotation.</title>
        <authorList>
            <consortium name="The Broad Institute Genomics Platform"/>
            <consortium name="The Broad Institute Genome Sequencing Center for Infectious Disease"/>
            <person name="Wu L."/>
            <person name="Ma J."/>
        </authorList>
    </citation>
    <scope>NUCLEOTIDE SEQUENCE [LARGE SCALE GENOMIC DNA]</scope>
    <source>
        <strain evidence="2 3">JCM 16242</strain>
    </source>
</reference>
<dbReference type="Proteomes" id="UP001500657">
    <property type="component" value="Unassembled WGS sequence"/>
</dbReference>
<dbReference type="InterPro" id="IPR000726">
    <property type="entry name" value="Glyco_hydro_19_cat"/>
</dbReference>
<keyword evidence="3" id="KW-1185">Reference proteome</keyword>
<name>A0ABN0UT42_9GAMM</name>
<sequence>MDAEQLAASTGSTVARARFWLKPITDAMTEFAINTPARQAAFLAQIGHESGGLMYTRELWGPTPAQVRYEGRADLGNTHPGDGSKYRGRGFIQITGRANYAAAGKALHLDLIDHPEILEDPEMVAVSAAWWWKSHGLNELADAGDFHRITRVINGGTNGLADRLARWEKAKNALGVAA</sequence>
<dbReference type="GO" id="GO:0016787">
    <property type="term" value="F:hydrolase activity"/>
    <property type="evidence" value="ECO:0007669"/>
    <property type="project" value="UniProtKB-KW"/>
</dbReference>
<evidence type="ECO:0000313" key="2">
    <source>
        <dbReference type="EMBL" id="GAA0260701.1"/>
    </source>
</evidence>